<dbReference type="Pfam" id="PF00271">
    <property type="entry name" value="Helicase_C"/>
    <property type="match status" value="1"/>
</dbReference>
<dbReference type="GO" id="GO:0005524">
    <property type="term" value="F:ATP binding"/>
    <property type="evidence" value="ECO:0007669"/>
    <property type="project" value="UniProtKB-KW"/>
</dbReference>
<dbReference type="PANTHER" id="PTHR18934:SF99">
    <property type="entry name" value="ATP-DEPENDENT RNA HELICASE DHX37-RELATED"/>
    <property type="match status" value="1"/>
</dbReference>
<dbReference type="Pfam" id="PF04408">
    <property type="entry name" value="WHD_HA2"/>
    <property type="match status" value="1"/>
</dbReference>
<evidence type="ECO:0000313" key="7">
    <source>
        <dbReference type="Proteomes" id="UP000037069"/>
    </source>
</evidence>
<reference evidence="6 7" key="1">
    <citation type="journal article" date="2015" name="Nat. Commun.">
        <title>Lucilia cuprina genome unlocks parasitic fly biology to underpin future interventions.</title>
        <authorList>
            <person name="Anstead C.A."/>
            <person name="Korhonen P.K."/>
            <person name="Young N.D."/>
            <person name="Hall R.S."/>
            <person name="Jex A.R."/>
            <person name="Murali S.C."/>
            <person name="Hughes D.S."/>
            <person name="Lee S.F."/>
            <person name="Perry T."/>
            <person name="Stroehlein A.J."/>
            <person name="Ansell B.R."/>
            <person name="Breugelmans B."/>
            <person name="Hofmann A."/>
            <person name="Qu J."/>
            <person name="Dugan S."/>
            <person name="Lee S.L."/>
            <person name="Chao H."/>
            <person name="Dinh H."/>
            <person name="Han Y."/>
            <person name="Doddapaneni H.V."/>
            <person name="Worley K.C."/>
            <person name="Muzny D.M."/>
            <person name="Ioannidis P."/>
            <person name="Waterhouse R.M."/>
            <person name="Zdobnov E.M."/>
            <person name="James P.J."/>
            <person name="Bagnall N.H."/>
            <person name="Kotze A.C."/>
            <person name="Gibbs R.A."/>
            <person name="Richards S."/>
            <person name="Batterham P."/>
            <person name="Gasser R.B."/>
        </authorList>
    </citation>
    <scope>NUCLEOTIDE SEQUENCE [LARGE SCALE GENOMIC DNA]</scope>
    <source>
        <strain evidence="6 7">LS</strain>
        <tissue evidence="6">Full body</tissue>
    </source>
</reference>
<dbReference type="GO" id="GO:0005730">
    <property type="term" value="C:nucleolus"/>
    <property type="evidence" value="ECO:0007669"/>
    <property type="project" value="TreeGrafter"/>
</dbReference>
<protein>
    <recommendedName>
        <fullName evidence="5">Helicase C-terminal domain-containing protein</fullName>
    </recommendedName>
</protein>
<proteinExistence type="predicted"/>
<evidence type="ECO:0000256" key="2">
    <source>
        <dbReference type="ARBA" id="ARBA00022801"/>
    </source>
</evidence>
<dbReference type="SUPFAM" id="SSF52540">
    <property type="entry name" value="P-loop containing nucleoside triphosphate hydrolases"/>
    <property type="match status" value="1"/>
</dbReference>
<sequence>MKVFDKVPKGHRLCVVATNVAETSLTIPGIRYVIDCGRSKQRDYDLKTGVQKYRVKWVSKASADQRAGRAGRTGPGHCYRLFSSAIFEADFPQFGEPEMLRMPIEGLVLQMKAMGLSKISNFPFPTAIPDSSLQKGLKTLQNIGALDTKEEITKLGEQMSLFPLHPRHAKMLLIANQNQCLPLIIALVATMSVNQALLESNNVPQLDAQADVLQLLSAFAAFSFESTRDLCENLGLRYKQMLEAKSLRDQLANLVAKFYKPDAVTSTTNMLLKPLDVPNSVQVSTIKQIVAAAYIDLIAIRQQLVSPNEESAKIGVKQVTRVPYISSEGPISYLGTTVMRTAPDLVVYQQLNSTETTIRILPLTSVTMHQLALLAQGTALISYSKPLGGAYAPRQLPNGNRQIFVVPHYQNTASNFNGFDLPPQKLVQKRINNKWVNI</sequence>
<evidence type="ECO:0000256" key="4">
    <source>
        <dbReference type="ARBA" id="ARBA00022840"/>
    </source>
</evidence>
<keyword evidence="1" id="KW-0547">Nucleotide-binding</keyword>
<evidence type="ECO:0000313" key="6">
    <source>
        <dbReference type="EMBL" id="KNC29459.1"/>
    </source>
</evidence>
<dbReference type="GO" id="GO:0004386">
    <property type="term" value="F:helicase activity"/>
    <property type="evidence" value="ECO:0007669"/>
    <property type="project" value="UniProtKB-KW"/>
</dbReference>
<evidence type="ECO:0000259" key="5">
    <source>
        <dbReference type="PROSITE" id="PS51194"/>
    </source>
</evidence>
<dbReference type="STRING" id="7375.A0A0L0CDB7"/>
<dbReference type="PANTHER" id="PTHR18934">
    <property type="entry name" value="ATP-DEPENDENT RNA HELICASE"/>
    <property type="match status" value="1"/>
</dbReference>
<dbReference type="Gene3D" id="1.20.120.1080">
    <property type="match status" value="1"/>
</dbReference>
<dbReference type="GO" id="GO:0000462">
    <property type="term" value="P:maturation of SSU-rRNA from tricistronic rRNA transcript (SSU-rRNA, 5.8S rRNA, LSU-rRNA)"/>
    <property type="evidence" value="ECO:0007669"/>
    <property type="project" value="TreeGrafter"/>
</dbReference>
<accession>A0A0L0CDB7</accession>
<keyword evidence="3" id="KW-0347">Helicase</keyword>
<keyword evidence="7" id="KW-1185">Reference proteome</keyword>
<dbReference type="GO" id="GO:0003723">
    <property type="term" value="F:RNA binding"/>
    <property type="evidence" value="ECO:0007669"/>
    <property type="project" value="TreeGrafter"/>
</dbReference>
<dbReference type="GO" id="GO:0016787">
    <property type="term" value="F:hydrolase activity"/>
    <property type="evidence" value="ECO:0007669"/>
    <property type="project" value="UniProtKB-KW"/>
</dbReference>
<dbReference type="SMART" id="SM00490">
    <property type="entry name" value="HELICc"/>
    <property type="match status" value="1"/>
</dbReference>
<dbReference type="EMBL" id="JRES01000662">
    <property type="protein sequence ID" value="KNC29459.1"/>
    <property type="molecule type" value="Genomic_DNA"/>
</dbReference>
<dbReference type="AlphaFoldDB" id="A0A0L0CDB7"/>
<dbReference type="InterPro" id="IPR007502">
    <property type="entry name" value="Helicase-assoc_dom"/>
</dbReference>
<dbReference type="OrthoDB" id="10025033at2759"/>
<dbReference type="Proteomes" id="UP000037069">
    <property type="component" value="Unassembled WGS sequence"/>
</dbReference>
<gene>
    <name evidence="6" type="ORF">FF38_02696</name>
</gene>
<evidence type="ECO:0000256" key="1">
    <source>
        <dbReference type="ARBA" id="ARBA00022741"/>
    </source>
</evidence>
<name>A0A0L0CDB7_LUCCU</name>
<evidence type="ECO:0000256" key="3">
    <source>
        <dbReference type="ARBA" id="ARBA00022806"/>
    </source>
</evidence>
<dbReference type="Pfam" id="PF21010">
    <property type="entry name" value="HA2_C"/>
    <property type="match status" value="1"/>
</dbReference>
<dbReference type="InterPro" id="IPR027417">
    <property type="entry name" value="P-loop_NTPase"/>
</dbReference>
<keyword evidence="4" id="KW-0067">ATP-binding</keyword>
<dbReference type="PROSITE" id="PS51194">
    <property type="entry name" value="HELICASE_CTER"/>
    <property type="match status" value="1"/>
</dbReference>
<dbReference type="InterPro" id="IPR048333">
    <property type="entry name" value="HA2_WH"/>
</dbReference>
<keyword evidence="2" id="KW-0378">Hydrolase</keyword>
<dbReference type="CDD" id="cd18791">
    <property type="entry name" value="SF2_C_RHA"/>
    <property type="match status" value="1"/>
</dbReference>
<feature type="domain" description="Helicase C-terminal" evidence="5">
    <location>
        <begin position="1"/>
        <end position="115"/>
    </location>
</feature>
<organism evidence="6 7">
    <name type="scientific">Lucilia cuprina</name>
    <name type="common">Green bottle fly</name>
    <name type="synonym">Australian sheep blowfly</name>
    <dbReference type="NCBI Taxonomy" id="7375"/>
    <lineage>
        <taxon>Eukaryota</taxon>
        <taxon>Metazoa</taxon>
        <taxon>Ecdysozoa</taxon>
        <taxon>Arthropoda</taxon>
        <taxon>Hexapoda</taxon>
        <taxon>Insecta</taxon>
        <taxon>Pterygota</taxon>
        <taxon>Neoptera</taxon>
        <taxon>Endopterygota</taxon>
        <taxon>Diptera</taxon>
        <taxon>Brachycera</taxon>
        <taxon>Muscomorpha</taxon>
        <taxon>Oestroidea</taxon>
        <taxon>Calliphoridae</taxon>
        <taxon>Luciliinae</taxon>
        <taxon>Lucilia</taxon>
    </lineage>
</organism>
<dbReference type="SMART" id="SM00847">
    <property type="entry name" value="HA2"/>
    <property type="match status" value="1"/>
</dbReference>
<dbReference type="InterPro" id="IPR001650">
    <property type="entry name" value="Helicase_C-like"/>
</dbReference>
<dbReference type="Gene3D" id="3.40.50.300">
    <property type="entry name" value="P-loop containing nucleotide triphosphate hydrolases"/>
    <property type="match status" value="1"/>
</dbReference>
<comment type="caution">
    <text evidence="6">The sequence shown here is derived from an EMBL/GenBank/DDBJ whole genome shotgun (WGS) entry which is preliminary data.</text>
</comment>